<feature type="compositionally biased region" description="Low complexity" evidence="1">
    <location>
        <begin position="47"/>
        <end position="92"/>
    </location>
</feature>
<protein>
    <submittedName>
        <fullName evidence="2">Uncharacterized protein</fullName>
    </submittedName>
</protein>
<reference evidence="2 3" key="1">
    <citation type="journal article" date="2018" name="Mol. Biol. Evol.">
        <title>Broad Genomic Sampling Reveals a Smut Pathogenic Ancestry of the Fungal Clade Ustilaginomycotina.</title>
        <authorList>
            <person name="Kijpornyongpan T."/>
            <person name="Mondo S.J."/>
            <person name="Barry K."/>
            <person name="Sandor L."/>
            <person name="Lee J."/>
            <person name="Lipzen A."/>
            <person name="Pangilinan J."/>
            <person name="LaButti K."/>
            <person name="Hainaut M."/>
            <person name="Henrissat B."/>
            <person name="Grigoriev I.V."/>
            <person name="Spatafora J.W."/>
            <person name="Aime M.C."/>
        </authorList>
    </citation>
    <scope>NUCLEOTIDE SEQUENCE [LARGE SCALE GENOMIC DNA]</scope>
    <source>
        <strain evidence="2 3">MCA 5214</strain>
    </source>
</reference>
<keyword evidence="3" id="KW-1185">Reference proteome</keyword>
<dbReference type="Proteomes" id="UP000245884">
    <property type="component" value="Unassembled WGS sequence"/>
</dbReference>
<feature type="region of interest" description="Disordered" evidence="1">
    <location>
        <begin position="22"/>
        <end position="108"/>
    </location>
</feature>
<evidence type="ECO:0000313" key="3">
    <source>
        <dbReference type="Proteomes" id="UP000245884"/>
    </source>
</evidence>
<evidence type="ECO:0000313" key="2">
    <source>
        <dbReference type="EMBL" id="PWN25847.1"/>
    </source>
</evidence>
<dbReference type="EMBL" id="KZ819674">
    <property type="protein sequence ID" value="PWN25847.1"/>
    <property type="molecule type" value="Genomic_DNA"/>
</dbReference>
<proteinExistence type="predicted"/>
<accession>A0A316UKR5</accession>
<dbReference type="RefSeq" id="XP_025360459.1">
    <property type="nucleotide sequence ID" value="XM_025506796.1"/>
</dbReference>
<dbReference type="AlphaFoldDB" id="A0A316UKR5"/>
<sequence length="221" mass="23285">MRIRRKDSRADDRQFDLALTHVRRDPDPCSSLSYSHSACQQSRADQEQGQNQHNQQQQQQQQSQRSLFNNSSSGRLHTTTAATPPLGPAGVAQAGPTPFWQANTSQQGPVHRQSFVAPTPVRGVSSGGIGGGVGSTIYNDRAVSSPQHGRFTPTGMRSSGTRISRDGIGANMPSVFGQTATSSVMGPPTGDAGAGTGGLLATPSRRNNTAGSGYVMGTPRR</sequence>
<name>A0A316UKR5_9BASI</name>
<feature type="region of interest" description="Disordered" evidence="1">
    <location>
        <begin position="178"/>
        <end position="221"/>
    </location>
</feature>
<feature type="compositionally biased region" description="Polar residues" evidence="1">
    <location>
        <begin position="30"/>
        <end position="43"/>
    </location>
</feature>
<dbReference type="GeneID" id="37028619"/>
<organism evidence="2 3">
    <name type="scientific">Jaminaea rosea</name>
    <dbReference type="NCBI Taxonomy" id="1569628"/>
    <lineage>
        <taxon>Eukaryota</taxon>
        <taxon>Fungi</taxon>
        <taxon>Dikarya</taxon>
        <taxon>Basidiomycota</taxon>
        <taxon>Ustilaginomycotina</taxon>
        <taxon>Exobasidiomycetes</taxon>
        <taxon>Microstromatales</taxon>
        <taxon>Microstromatales incertae sedis</taxon>
        <taxon>Jaminaea</taxon>
    </lineage>
</organism>
<evidence type="ECO:0000256" key="1">
    <source>
        <dbReference type="SAM" id="MobiDB-lite"/>
    </source>
</evidence>
<gene>
    <name evidence="2" type="ORF">BDZ90DRAFT_233862</name>
</gene>